<dbReference type="InterPro" id="IPR006664">
    <property type="entry name" value="OMP_bac"/>
</dbReference>
<feature type="transmembrane region" description="Helical" evidence="5">
    <location>
        <begin position="31"/>
        <end position="49"/>
    </location>
</feature>
<gene>
    <name evidence="7" type="ORF">M911_00220</name>
</gene>
<evidence type="ECO:0000313" key="7">
    <source>
        <dbReference type="EMBL" id="AHK77891.1"/>
    </source>
</evidence>
<dbReference type="PRINTS" id="PR01021">
    <property type="entry name" value="OMPADOMAIN"/>
</dbReference>
<evidence type="ECO:0000256" key="5">
    <source>
        <dbReference type="SAM" id="Phobius"/>
    </source>
</evidence>
<keyword evidence="8" id="KW-1185">Reference proteome</keyword>
<dbReference type="CDD" id="cd07185">
    <property type="entry name" value="OmpA_C-like"/>
    <property type="match status" value="1"/>
</dbReference>
<proteinExistence type="predicted"/>
<dbReference type="GO" id="GO:0009279">
    <property type="term" value="C:cell outer membrane"/>
    <property type="evidence" value="ECO:0007669"/>
    <property type="project" value="UniProtKB-SubCell"/>
</dbReference>
<reference evidence="8" key="2">
    <citation type="submission" date="2014-02" db="EMBL/GenBank/DDBJ databases">
        <title>Draft Genome Sequence of extremely halophilic bacteria Halorhodospira halochloris.</title>
        <authorList>
            <person name="Singh K.S."/>
        </authorList>
    </citation>
    <scope>NUCLEOTIDE SEQUENCE [LARGE SCALE GENOMIC DNA]</scope>
    <source>
        <strain evidence="8">A</strain>
    </source>
</reference>
<dbReference type="KEGG" id="hhc:M911_00220"/>
<dbReference type="PROSITE" id="PS51123">
    <property type="entry name" value="OMPA_2"/>
    <property type="match status" value="1"/>
</dbReference>
<dbReference type="InterPro" id="IPR006665">
    <property type="entry name" value="OmpA-like"/>
</dbReference>
<dbReference type="PATRIC" id="fig|1354791.3.peg.43"/>
<accession>W8KQQ1</accession>
<dbReference type="InterPro" id="IPR036737">
    <property type="entry name" value="OmpA-like_sf"/>
</dbReference>
<sequence length="219" mass="23492">MRHPLLIIAVAALVGLAGCTTIDPYTREDKISASTTGAAIGAAAGALVGNLTTRRDRTKRAMIGAGIGALAGAAVGNYMDRQEQELRRELDGTGVSVTRVGDNVVLNMPGNVTFDVNRDEVKSQFYDVLNSVAKVAQEFDQTALEVAGHTDSTGSVEYNMDLSERRARSVARYLQSQGVSPVRLDTIGFGPHRPVADNHTPEGRAQNRRVELTFIPLTQ</sequence>
<dbReference type="PROSITE" id="PS51257">
    <property type="entry name" value="PROKAR_LIPOPROTEIN"/>
    <property type="match status" value="1"/>
</dbReference>
<keyword evidence="5" id="KW-0812">Transmembrane</keyword>
<dbReference type="RefSeq" id="WP_025280189.1">
    <property type="nucleotide sequence ID" value="NZ_CP007268.1"/>
</dbReference>
<comment type="subcellular location">
    <subcellularLocation>
        <location evidence="1">Cell outer membrane</location>
    </subcellularLocation>
</comment>
<name>W8KQQ1_9GAMM</name>
<evidence type="ECO:0000256" key="4">
    <source>
        <dbReference type="PROSITE-ProRule" id="PRU00473"/>
    </source>
</evidence>
<dbReference type="OrthoDB" id="9782229at2"/>
<dbReference type="SUPFAM" id="SSF103088">
    <property type="entry name" value="OmpA-like"/>
    <property type="match status" value="1"/>
</dbReference>
<dbReference type="AlphaFoldDB" id="W8KQQ1"/>
<dbReference type="Gene3D" id="3.30.1330.60">
    <property type="entry name" value="OmpA-like domain"/>
    <property type="match status" value="1"/>
</dbReference>
<dbReference type="InterPro" id="IPR006690">
    <property type="entry name" value="OMPA-like_CS"/>
</dbReference>
<keyword evidence="5" id="KW-1133">Transmembrane helix</keyword>
<evidence type="ECO:0000256" key="3">
    <source>
        <dbReference type="ARBA" id="ARBA00023237"/>
    </source>
</evidence>
<dbReference type="PROSITE" id="PS01068">
    <property type="entry name" value="OMPA_1"/>
    <property type="match status" value="1"/>
</dbReference>
<dbReference type="Pfam" id="PF00691">
    <property type="entry name" value="OmpA"/>
    <property type="match status" value="1"/>
</dbReference>
<dbReference type="Pfam" id="PF13488">
    <property type="entry name" value="Gly-zipper_Omp"/>
    <property type="match status" value="1"/>
</dbReference>
<dbReference type="PANTHER" id="PTHR30329">
    <property type="entry name" value="STATOR ELEMENT OF FLAGELLAR MOTOR COMPLEX"/>
    <property type="match status" value="1"/>
</dbReference>
<protein>
    <submittedName>
        <fullName evidence="7">Cell envelope biogenesis protein OmpA</fullName>
    </submittedName>
</protein>
<evidence type="ECO:0000259" key="6">
    <source>
        <dbReference type="PROSITE" id="PS51123"/>
    </source>
</evidence>
<dbReference type="PRINTS" id="PR01023">
    <property type="entry name" value="NAFLGMOTY"/>
</dbReference>
<keyword evidence="2 4" id="KW-0472">Membrane</keyword>
<reference evidence="7 8" key="1">
    <citation type="journal article" date="2014" name="J Genomics">
        <title>Draft Genome Sequence of the Extremely Halophilic Phototrophic Purple Sulfur Bacterium Halorhodospira halochloris.</title>
        <authorList>
            <person name="Singh K.S."/>
            <person name="Kirksey J."/>
            <person name="Hoff W.D."/>
            <person name="Deole R."/>
        </authorList>
    </citation>
    <scope>NUCLEOTIDE SEQUENCE [LARGE SCALE GENOMIC DNA]</scope>
    <source>
        <strain evidence="7 8">A</strain>
    </source>
</reference>
<dbReference type="PANTHER" id="PTHR30329:SF21">
    <property type="entry name" value="LIPOPROTEIN YIAD-RELATED"/>
    <property type="match status" value="1"/>
</dbReference>
<feature type="domain" description="OmpA-like" evidence="6">
    <location>
        <begin position="101"/>
        <end position="218"/>
    </location>
</feature>
<evidence type="ECO:0000256" key="2">
    <source>
        <dbReference type="ARBA" id="ARBA00023136"/>
    </source>
</evidence>
<dbReference type="EMBL" id="CP007268">
    <property type="protein sequence ID" value="AHK77891.1"/>
    <property type="molecule type" value="Genomic_DNA"/>
</dbReference>
<organism evidence="7 8">
    <name type="scientific">Ectothiorhodospira haloalkaliphila</name>
    <dbReference type="NCBI Taxonomy" id="421628"/>
    <lineage>
        <taxon>Bacteria</taxon>
        <taxon>Pseudomonadati</taxon>
        <taxon>Pseudomonadota</taxon>
        <taxon>Gammaproteobacteria</taxon>
        <taxon>Chromatiales</taxon>
        <taxon>Ectothiorhodospiraceae</taxon>
        <taxon>Ectothiorhodospira</taxon>
    </lineage>
</organism>
<evidence type="ECO:0000313" key="8">
    <source>
        <dbReference type="Proteomes" id="UP000019442"/>
    </source>
</evidence>
<dbReference type="HOGENOM" id="CLU_016890_6_2_6"/>
<dbReference type="InterPro" id="IPR050330">
    <property type="entry name" value="Bact_OuterMem_StrucFunc"/>
</dbReference>
<dbReference type="InterPro" id="IPR039567">
    <property type="entry name" value="Gly-zipper"/>
</dbReference>
<dbReference type="Proteomes" id="UP000019442">
    <property type="component" value="Chromosome"/>
</dbReference>
<keyword evidence="3" id="KW-0998">Cell outer membrane</keyword>
<evidence type="ECO:0000256" key="1">
    <source>
        <dbReference type="ARBA" id="ARBA00004442"/>
    </source>
</evidence>